<organism evidence="2 3">
    <name type="scientific">Mesoterricola silvestris</name>
    <dbReference type="NCBI Taxonomy" id="2927979"/>
    <lineage>
        <taxon>Bacteria</taxon>
        <taxon>Pseudomonadati</taxon>
        <taxon>Acidobacteriota</taxon>
        <taxon>Holophagae</taxon>
        <taxon>Holophagales</taxon>
        <taxon>Holophagaceae</taxon>
        <taxon>Mesoterricola</taxon>
    </lineage>
</organism>
<evidence type="ECO:0000313" key="3">
    <source>
        <dbReference type="Proteomes" id="UP001238179"/>
    </source>
</evidence>
<dbReference type="Pfam" id="PF07238">
    <property type="entry name" value="PilZ"/>
    <property type="match status" value="1"/>
</dbReference>
<dbReference type="Proteomes" id="UP001238179">
    <property type="component" value="Chromosome"/>
</dbReference>
<feature type="domain" description="PilZ" evidence="1">
    <location>
        <begin position="4"/>
        <end position="123"/>
    </location>
</feature>
<dbReference type="EMBL" id="AP027080">
    <property type="protein sequence ID" value="BDU70918.1"/>
    <property type="molecule type" value="Genomic_DNA"/>
</dbReference>
<protein>
    <recommendedName>
        <fullName evidence="1">PilZ domain-containing protein</fullName>
    </recommendedName>
</protein>
<proteinExistence type="predicted"/>
<evidence type="ECO:0000259" key="1">
    <source>
        <dbReference type="Pfam" id="PF07238"/>
    </source>
</evidence>
<dbReference type="RefSeq" id="WP_316413817.1">
    <property type="nucleotide sequence ID" value="NZ_AP027080.1"/>
</dbReference>
<keyword evidence="3" id="KW-1185">Reference proteome</keyword>
<dbReference type="InterPro" id="IPR009875">
    <property type="entry name" value="PilZ_domain"/>
</dbReference>
<reference evidence="3" key="1">
    <citation type="journal article" date="2023" name="Int. J. Syst. Evol. Microbiol.">
        <title>Mesoterricola silvestris gen. nov., sp. nov., Mesoterricola sediminis sp. nov., Geothrix oryzae sp. nov., Geothrix edaphica sp. nov., Geothrix rubra sp. nov., and Geothrix limicola sp. nov., six novel members of Acidobacteriota isolated from soils.</title>
        <authorList>
            <person name="Itoh H."/>
            <person name="Sugisawa Y."/>
            <person name="Mise K."/>
            <person name="Xu Z."/>
            <person name="Kuniyasu M."/>
            <person name="Ushijima N."/>
            <person name="Kawano K."/>
            <person name="Kobayashi E."/>
            <person name="Shiratori Y."/>
            <person name="Masuda Y."/>
            <person name="Senoo K."/>
        </authorList>
    </citation>
    <scope>NUCLEOTIDE SEQUENCE [LARGE SCALE GENOMIC DNA]</scope>
    <source>
        <strain evidence="3">W79</strain>
    </source>
</reference>
<sequence>MSSERRNYRRIPMGATVGFQELSFAREPEPSTSSYGDISGGGLLLNSPRELPLETLLKLEIRVPGWGRHQNHFGPAADADLRPLVAVGKVVRVEHLESGEYELGVKFLNVYPDDQAALLKFIEAAATAEEK</sequence>
<gene>
    <name evidence="2" type="ORF">METEAL_00920</name>
</gene>
<accession>A0AA48GV63</accession>
<dbReference type="Gene3D" id="2.40.10.220">
    <property type="entry name" value="predicted glycosyltransferase like domains"/>
    <property type="match status" value="1"/>
</dbReference>
<dbReference type="KEGG" id="msil:METEAL_00920"/>
<dbReference type="SUPFAM" id="SSF141371">
    <property type="entry name" value="PilZ domain-like"/>
    <property type="match status" value="1"/>
</dbReference>
<evidence type="ECO:0000313" key="2">
    <source>
        <dbReference type="EMBL" id="BDU70918.1"/>
    </source>
</evidence>
<name>A0AA48GV63_9BACT</name>
<dbReference type="AlphaFoldDB" id="A0AA48GV63"/>
<dbReference type="GO" id="GO:0035438">
    <property type="term" value="F:cyclic-di-GMP binding"/>
    <property type="evidence" value="ECO:0007669"/>
    <property type="project" value="InterPro"/>
</dbReference>